<gene>
    <name evidence="2" type="ORF">EQU24_18180</name>
</gene>
<dbReference type="GO" id="GO:0032259">
    <property type="term" value="P:methylation"/>
    <property type="evidence" value="ECO:0007669"/>
    <property type="project" value="UniProtKB-KW"/>
</dbReference>
<dbReference type="AlphaFoldDB" id="A0A4P9UR58"/>
<dbReference type="Pfam" id="PF05050">
    <property type="entry name" value="Methyltransf_21"/>
    <property type="match status" value="1"/>
</dbReference>
<evidence type="ECO:0000313" key="3">
    <source>
        <dbReference type="Proteomes" id="UP000305881"/>
    </source>
</evidence>
<accession>A0A4P9UR58</accession>
<evidence type="ECO:0000259" key="1">
    <source>
        <dbReference type="Pfam" id="PF05050"/>
    </source>
</evidence>
<dbReference type="Proteomes" id="UP000305881">
    <property type="component" value="Chromosome"/>
</dbReference>
<feature type="domain" description="Methyltransferase FkbM" evidence="1">
    <location>
        <begin position="107"/>
        <end position="264"/>
    </location>
</feature>
<name>A0A4P9UR58_METBY</name>
<dbReference type="RefSeq" id="WP_017842198.1">
    <property type="nucleotide sequence ID" value="NZ_CP035467.1"/>
</dbReference>
<dbReference type="SUPFAM" id="SSF53335">
    <property type="entry name" value="S-adenosyl-L-methionine-dependent methyltransferases"/>
    <property type="match status" value="1"/>
</dbReference>
<dbReference type="KEGG" id="mbur:EQU24_18180"/>
<organism evidence="2 3">
    <name type="scientific">Methylotuvimicrobium buryatense</name>
    <name type="common">Methylomicrobium buryatense</name>
    <dbReference type="NCBI Taxonomy" id="95641"/>
    <lineage>
        <taxon>Bacteria</taxon>
        <taxon>Pseudomonadati</taxon>
        <taxon>Pseudomonadota</taxon>
        <taxon>Gammaproteobacteria</taxon>
        <taxon>Methylococcales</taxon>
        <taxon>Methylococcaceae</taxon>
        <taxon>Methylotuvimicrobium</taxon>
    </lineage>
</organism>
<protein>
    <submittedName>
        <fullName evidence="2">FkbM family methyltransferase</fullName>
    </submittedName>
</protein>
<reference evidence="3" key="1">
    <citation type="journal article" date="2019" name="J. Bacteriol.">
        <title>A Mutagenic Screen Identifies a TonB-Dependent Receptor Required for the Lanthanide Metal Switch in the Type I Methanotroph 'Methylotuvimicrobium buryatense' 5GB1C.</title>
        <authorList>
            <person name="Groom J.D."/>
            <person name="Ford S.M."/>
            <person name="Pesesky M.W."/>
            <person name="Lidstrom M.E."/>
        </authorList>
    </citation>
    <scope>NUCLEOTIDE SEQUENCE [LARGE SCALE GENOMIC DNA]</scope>
    <source>
        <strain evidence="3">5GB1C</strain>
    </source>
</reference>
<dbReference type="InterPro" id="IPR029063">
    <property type="entry name" value="SAM-dependent_MTases_sf"/>
</dbReference>
<sequence>MKETQQTDLKAQNKPWGCYAPTAATRVLRLIAALGISRGQLRKWVARQWKKSGWHFVDYEKQGIRYRLDILNNTTDEKILTSSKIYDKEEIEFLAERGSGLNSCFVDVGANTGYYSLSLAQKGFKKILAIEPNPPTLSLLKNNVELNGLESVIEVMPVCVGEEGDVPFYSTGVLGGASRLAPSASTREITLPSLPLEKILLMQGIDKISSLKIDIEGYEDRALAPFFLHAPESLWPIRIVIEDCHKDKWETDVVELMLEKGYRLVKQTRGNAFLEKDE</sequence>
<dbReference type="InterPro" id="IPR052514">
    <property type="entry name" value="SAM-dependent_MTase"/>
</dbReference>
<keyword evidence="3" id="KW-1185">Reference proteome</keyword>
<proteinExistence type="predicted"/>
<dbReference type="OrthoDB" id="483152at2"/>
<keyword evidence="2" id="KW-0489">Methyltransferase</keyword>
<dbReference type="InterPro" id="IPR006342">
    <property type="entry name" value="FkbM_mtfrase"/>
</dbReference>
<evidence type="ECO:0000313" key="2">
    <source>
        <dbReference type="EMBL" id="QCW83954.1"/>
    </source>
</evidence>
<dbReference type="STRING" id="675511.GCA_000341735_03814"/>
<dbReference type="GO" id="GO:0008168">
    <property type="term" value="F:methyltransferase activity"/>
    <property type="evidence" value="ECO:0007669"/>
    <property type="project" value="UniProtKB-KW"/>
</dbReference>
<dbReference type="NCBIfam" id="TIGR01444">
    <property type="entry name" value="fkbM_fam"/>
    <property type="match status" value="1"/>
</dbReference>
<dbReference type="Gene3D" id="3.40.50.150">
    <property type="entry name" value="Vaccinia Virus protein VP39"/>
    <property type="match status" value="1"/>
</dbReference>
<dbReference type="PANTHER" id="PTHR34203:SF15">
    <property type="entry name" value="SLL1173 PROTEIN"/>
    <property type="match status" value="1"/>
</dbReference>
<dbReference type="EMBL" id="CP035467">
    <property type="protein sequence ID" value="QCW83954.1"/>
    <property type="molecule type" value="Genomic_DNA"/>
</dbReference>
<dbReference type="CDD" id="cd02440">
    <property type="entry name" value="AdoMet_MTases"/>
    <property type="match status" value="1"/>
</dbReference>
<keyword evidence="2" id="KW-0808">Transferase</keyword>
<dbReference type="PANTHER" id="PTHR34203">
    <property type="entry name" value="METHYLTRANSFERASE, FKBM FAMILY PROTEIN"/>
    <property type="match status" value="1"/>
</dbReference>